<dbReference type="STRING" id="381665.SAMN05216554_2628"/>
<accession>A0A1H3QM45</accession>
<dbReference type="EMBL" id="FNPZ01000002">
    <property type="protein sequence ID" value="SDZ14612.1"/>
    <property type="molecule type" value="Genomic_DNA"/>
</dbReference>
<feature type="region of interest" description="Disordered" evidence="1">
    <location>
        <begin position="1"/>
        <end position="36"/>
    </location>
</feature>
<keyword evidence="3" id="KW-1185">Reference proteome</keyword>
<proteinExistence type="predicted"/>
<dbReference type="Proteomes" id="UP000198891">
    <property type="component" value="Unassembled WGS sequence"/>
</dbReference>
<gene>
    <name evidence="2" type="ORF">SAMN05216554_2628</name>
</gene>
<evidence type="ECO:0000313" key="3">
    <source>
        <dbReference type="Proteomes" id="UP000198891"/>
    </source>
</evidence>
<reference evidence="2 3" key="1">
    <citation type="submission" date="2016-10" db="EMBL/GenBank/DDBJ databases">
        <authorList>
            <person name="de Groot N.N."/>
        </authorList>
    </citation>
    <scope>NUCLEOTIDE SEQUENCE [LARGE SCALE GENOMIC DNA]</scope>
    <source>
        <strain evidence="2 3">CGMCC 4.3491</strain>
    </source>
</reference>
<evidence type="ECO:0000256" key="1">
    <source>
        <dbReference type="SAM" id="MobiDB-lite"/>
    </source>
</evidence>
<dbReference type="AlphaFoldDB" id="A0A1H3QM45"/>
<sequence length="65" mass="6796">MKRAAIGAGEGYPESMTDFRNAAGRDPETGLGSGEEVDSFDRELEDKIHKYIAAATPTDGPAPAG</sequence>
<name>A0A1H3QM45_9MICO</name>
<organism evidence="2 3">
    <name type="scientific">Herbiconiux ginsengi</name>
    <dbReference type="NCBI Taxonomy" id="381665"/>
    <lineage>
        <taxon>Bacteria</taxon>
        <taxon>Bacillati</taxon>
        <taxon>Actinomycetota</taxon>
        <taxon>Actinomycetes</taxon>
        <taxon>Micrococcales</taxon>
        <taxon>Microbacteriaceae</taxon>
        <taxon>Herbiconiux</taxon>
    </lineage>
</organism>
<protein>
    <submittedName>
        <fullName evidence="2">Uncharacterized protein</fullName>
    </submittedName>
</protein>
<evidence type="ECO:0000313" key="2">
    <source>
        <dbReference type="EMBL" id="SDZ14612.1"/>
    </source>
</evidence>